<name>A0A5M8NYX3_9BACT</name>
<evidence type="ECO:0000313" key="1">
    <source>
        <dbReference type="EMBL" id="KAA6301353.1"/>
    </source>
</evidence>
<dbReference type="EMBL" id="SNRX01000021">
    <property type="protein sequence ID" value="KAA6301353.1"/>
    <property type="molecule type" value="Genomic_DNA"/>
</dbReference>
<organism evidence="1 2">
    <name type="scientific">Candidatus Ordinivivax streblomastigis</name>
    <dbReference type="NCBI Taxonomy" id="2540710"/>
    <lineage>
        <taxon>Bacteria</taxon>
        <taxon>Pseudomonadati</taxon>
        <taxon>Bacteroidota</taxon>
        <taxon>Bacteroidia</taxon>
        <taxon>Bacteroidales</taxon>
        <taxon>Candidatus Ordinivivax</taxon>
    </lineage>
</organism>
<dbReference type="AlphaFoldDB" id="A0A5M8NYX3"/>
<gene>
    <name evidence="1" type="ORF">EZS26_002550</name>
</gene>
<sequence>MKQLAVNTAFFLTVPGPKMIWQFGELGYDISIEQDGRTGK</sequence>
<evidence type="ECO:0000313" key="2">
    <source>
        <dbReference type="Proteomes" id="UP000324575"/>
    </source>
</evidence>
<reference evidence="1 2" key="1">
    <citation type="submission" date="2019-03" db="EMBL/GenBank/DDBJ databases">
        <title>Single cell metagenomics reveals metabolic interactions within the superorganism composed of flagellate Streblomastix strix and complex community of Bacteroidetes bacteria on its surface.</title>
        <authorList>
            <person name="Treitli S.C."/>
            <person name="Kolisko M."/>
            <person name="Husnik F."/>
            <person name="Keeling P."/>
            <person name="Hampl V."/>
        </authorList>
    </citation>
    <scope>NUCLEOTIDE SEQUENCE [LARGE SCALE GENOMIC DNA]</scope>
    <source>
        <strain evidence="1">St1</strain>
    </source>
</reference>
<proteinExistence type="predicted"/>
<accession>A0A5M8NYX3</accession>
<dbReference type="Proteomes" id="UP000324575">
    <property type="component" value="Unassembled WGS sequence"/>
</dbReference>
<comment type="caution">
    <text evidence="1">The sequence shown here is derived from an EMBL/GenBank/DDBJ whole genome shotgun (WGS) entry which is preliminary data.</text>
</comment>
<protein>
    <submittedName>
        <fullName evidence="1">Uncharacterized protein</fullName>
    </submittedName>
</protein>
<feature type="non-terminal residue" evidence="1">
    <location>
        <position position="40"/>
    </location>
</feature>